<comment type="subunit">
    <text evidence="6">The Tol-Pal system is composed of five core proteins: the inner membrane proteins TolA, TolQ and TolR, the periplasmic protein TolB and the outer membrane protein Pal. They form a network linking the inner and outer membranes and the peptidoglycan layer.</text>
</comment>
<dbReference type="KEGG" id="htr:EPV75_05040"/>
<dbReference type="PANTHER" id="PTHR30329">
    <property type="entry name" value="STATOR ELEMENT OF FLAGELLAR MOTOR COMPLEX"/>
    <property type="match status" value="1"/>
</dbReference>
<evidence type="ECO:0000313" key="9">
    <source>
        <dbReference type="EMBL" id="QAB15081.1"/>
    </source>
</evidence>
<dbReference type="AlphaFoldDB" id="A0A410H2D2"/>
<protein>
    <recommendedName>
        <fullName evidence="6">Peptidoglycan-associated lipoprotein</fullName>
        <shortName evidence="6">PAL</shortName>
    </recommendedName>
</protein>
<comment type="subcellular location">
    <subcellularLocation>
        <location evidence="6">Cell outer membrane</location>
        <topology evidence="6">Lipid-anchor</topology>
    </subcellularLocation>
</comment>
<evidence type="ECO:0000256" key="6">
    <source>
        <dbReference type="HAMAP-Rule" id="MF_02204"/>
    </source>
</evidence>
<dbReference type="InterPro" id="IPR036737">
    <property type="entry name" value="OmpA-like_sf"/>
</dbReference>
<dbReference type="InterPro" id="IPR006665">
    <property type="entry name" value="OmpA-like"/>
</dbReference>
<dbReference type="EMBL" id="CP035033">
    <property type="protein sequence ID" value="QAB15081.1"/>
    <property type="molecule type" value="Genomic_DNA"/>
</dbReference>
<keyword evidence="6" id="KW-0131">Cell cycle</keyword>
<dbReference type="CDD" id="cd07185">
    <property type="entry name" value="OmpA_C-like"/>
    <property type="match status" value="1"/>
</dbReference>
<dbReference type="PROSITE" id="PS51257">
    <property type="entry name" value="PROKAR_LIPOPROTEIN"/>
    <property type="match status" value="1"/>
</dbReference>
<keyword evidence="1 6" id="KW-0732">Signal</keyword>
<feature type="region of interest" description="Disordered" evidence="7">
    <location>
        <begin position="194"/>
        <end position="215"/>
    </location>
</feature>
<dbReference type="Pfam" id="PF00691">
    <property type="entry name" value="OmpA"/>
    <property type="match status" value="1"/>
</dbReference>
<gene>
    <name evidence="6" type="primary">pal</name>
    <name evidence="9" type="ORF">EPV75_05040</name>
</gene>
<keyword evidence="5 6" id="KW-0449">Lipoprotein</keyword>
<comment type="similarity">
    <text evidence="6">Belongs to the Pal lipoprotein family.</text>
</comment>
<dbReference type="Gene3D" id="3.30.1330.60">
    <property type="entry name" value="OmpA-like domain"/>
    <property type="match status" value="1"/>
</dbReference>
<dbReference type="InterPro" id="IPR006664">
    <property type="entry name" value="OMP_bac"/>
</dbReference>
<dbReference type="InterPro" id="IPR050330">
    <property type="entry name" value="Bact_OuterMem_StrucFunc"/>
</dbReference>
<dbReference type="InterPro" id="IPR039001">
    <property type="entry name" value="Pal"/>
</dbReference>
<name>A0A410H2D2_9GAMM</name>
<dbReference type="PANTHER" id="PTHR30329:SF21">
    <property type="entry name" value="LIPOPROTEIN YIAD-RELATED"/>
    <property type="match status" value="1"/>
</dbReference>
<keyword evidence="4 6" id="KW-0998">Cell outer membrane</keyword>
<keyword evidence="6" id="KW-0132">Cell division</keyword>
<evidence type="ECO:0000256" key="1">
    <source>
        <dbReference type="ARBA" id="ARBA00022729"/>
    </source>
</evidence>
<dbReference type="HAMAP" id="MF_02204">
    <property type="entry name" value="Pal"/>
    <property type="match status" value="1"/>
</dbReference>
<feature type="compositionally biased region" description="Basic and acidic residues" evidence="7">
    <location>
        <begin position="197"/>
        <end position="215"/>
    </location>
</feature>
<sequence>MTFKELGMYNQLKLGLGIALIASLAACSSNPKTGENADMNIDPATDDSGVDYEERARLELEKADTGEINEVEVMGAGGATGAAVSSEELASQDLNAANQSVTDMGQTFEPVIYFGYDQYIVDDTSLETVKHYAAILVDNPDEKIQLVGHTDERGTPEYNLALGERRAKAVAEAFMLYGVSDDRIDVITMGEEMPANEGHDEEAWSKNRRVEIKAQ</sequence>
<evidence type="ECO:0000256" key="2">
    <source>
        <dbReference type="ARBA" id="ARBA00023136"/>
    </source>
</evidence>
<comment type="function">
    <text evidence="6">Part of the Tol-Pal system, which plays a role in outer membrane invagination during cell division and is important for maintaining outer membrane integrity.</text>
</comment>
<dbReference type="PROSITE" id="PS51123">
    <property type="entry name" value="OMPA_2"/>
    <property type="match status" value="1"/>
</dbReference>
<dbReference type="PRINTS" id="PR01021">
    <property type="entry name" value="OMPADOMAIN"/>
</dbReference>
<dbReference type="GO" id="GO:0051301">
    <property type="term" value="P:cell division"/>
    <property type="evidence" value="ECO:0007669"/>
    <property type="project" value="UniProtKB-UniRule"/>
</dbReference>
<evidence type="ECO:0000256" key="3">
    <source>
        <dbReference type="ARBA" id="ARBA00023139"/>
    </source>
</evidence>
<evidence type="ECO:0000259" key="8">
    <source>
        <dbReference type="PROSITE" id="PS51123"/>
    </source>
</evidence>
<feature type="domain" description="OmpA-like" evidence="8">
    <location>
        <begin position="101"/>
        <end position="215"/>
    </location>
</feature>
<evidence type="ECO:0000256" key="7">
    <source>
        <dbReference type="SAM" id="MobiDB-lite"/>
    </source>
</evidence>
<accession>A0A410H2D2</accession>
<dbReference type="Proteomes" id="UP000285478">
    <property type="component" value="Chromosome"/>
</dbReference>
<dbReference type="GO" id="GO:0009279">
    <property type="term" value="C:cell outer membrane"/>
    <property type="evidence" value="ECO:0007669"/>
    <property type="project" value="UniProtKB-SubCell"/>
</dbReference>
<reference evidence="9 10" key="1">
    <citation type="journal article" date="2018" name="Environ. Microbiol.">
        <title>Genomes of ubiquitous marine and hypersaline Hydrogenovibrio, Thiomicrorhabdus and Thiomicrospira spp. encode a diversity of mechanisms to sustain chemolithoautotrophy in heterogeneous environments.</title>
        <authorList>
            <person name="Scott K.M."/>
            <person name="Williams J."/>
            <person name="Porter C.M.B."/>
            <person name="Russel S."/>
            <person name="Harmer T.L."/>
            <person name="Paul J.H."/>
            <person name="Antonen K.M."/>
            <person name="Bridges M.K."/>
            <person name="Camper G.J."/>
            <person name="Campla C.K."/>
            <person name="Casella L.G."/>
            <person name="Chase E."/>
            <person name="Conrad J.W."/>
            <person name="Cruz M.C."/>
            <person name="Dunlap D.S."/>
            <person name="Duran L."/>
            <person name="Fahsbender E.M."/>
            <person name="Goldsmith D.B."/>
            <person name="Keeley R.F."/>
            <person name="Kondoff M.R."/>
            <person name="Kussy B.I."/>
            <person name="Lane M.K."/>
            <person name="Lawler S."/>
            <person name="Leigh B.A."/>
            <person name="Lewis C."/>
            <person name="Lostal L.M."/>
            <person name="Marking D."/>
            <person name="Mancera P.A."/>
            <person name="McClenthan E.C."/>
            <person name="McIntyre E.A."/>
            <person name="Mine J.A."/>
            <person name="Modi S."/>
            <person name="Moore B.D."/>
            <person name="Morgan W.A."/>
            <person name="Nelson K.M."/>
            <person name="Nguyen K.N."/>
            <person name="Ogburn N."/>
            <person name="Parrino D.G."/>
            <person name="Pedapudi A.D."/>
            <person name="Pelham R.P."/>
            <person name="Preece A.M."/>
            <person name="Rampersad E.A."/>
            <person name="Richardson J.C."/>
            <person name="Rodgers C.M."/>
            <person name="Schaffer B.L."/>
            <person name="Sheridan N.E."/>
            <person name="Solone M.R."/>
            <person name="Staley Z.R."/>
            <person name="Tabuchi M."/>
            <person name="Waide R.J."/>
            <person name="Wanjugi P.W."/>
            <person name="Young S."/>
            <person name="Clum A."/>
            <person name="Daum C."/>
            <person name="Huntemann M."/>
            <person name="Ivanova N."/>
            <person name="Kyrpides N."/>
            <person name="Mikhailova N."/>
            <person name="Palaniappan K."/>
            <person name="Pillay M."/>
            <person name="Reddy T.B.K."/>
            <person name="Shapiro N."/>
            <person name="Stamatis D."/>
            <person name="Varghese N."/>
            <person name="Woyke T."/>
            <person name="Boden R."/>
            <person name="Freyermuth S.K."/>
            <person name="Kerfeld C.A."/>
        </authorList>
    </citation>
    <scope>NUCLEOTIDE SEQUENCE [LARGE SCALE GENOMIC DNA]</scope>
    <source>
        <strain evidence="9 10">JR-2</strain>
    </source>
</reference>
<keyword evidence="2 6" id="KW-0472">Membrane</keyword>
<evidence type="ECO:0000313" key="10">
    <source>
        <dbReference type="Proteomes" id="UP000285478"/>
    </source>
</evidence>
<proteinExistence type="inferred from homology"/>
<keyword evidence="10" id="KW-1185">Reference proteome</keyword>
<evidence type="ECO:0000256" key="5">
    <source>
        <dbReference type="ARBA" id="ARBA00023288"/>
    </source>
</evidence>
<organism evidence="9 10">
    <name type="scientific">Hydrogenovibrio thermophilus</name>
    <dbReference type="NCBI Taxonomy" id="265883"/>
    <lineage>
        <taxon>Bacteria</taxon>
        <taxon>Pseudomonadati</taxon>
        <taxon>Pseudomonadota</taxon>
        <taxon>Gammaproteobacteria</taxon>
        <taxon>Thiotrichales</taxon>
        <taxon>Piscirickettsiaceae</taxon>
        <taxon>Hydrogenovibrio</taxon>
    </lineage>
</organism>
<keyword evidence="3 6" id="KW-0564">Palmitate</keyword>
<dbReference type="SUPFAM" id="SSF103088">
    <property type="entry name" value="OmpA-like"/>
    <property type="match status" value="1"/>
</dbReference>
<evidence type="ECO:0000256" key="4">
    <source>
        <dbReference type="ARBA" id="ARBA00023237"/>
    </source>
</evidence>